<gene>
    <name evidence="2" type="ORF">EWV77_19710</name>
</gene>
<proteinExistence type="predicted"/>
<accession>A0A552HC85</accession>
<dbReference type="AlphaFoldDB" id="A0A552HC85"/>
<feature type="region of interest" description="Disordered" evidence="1">
    <location>
        <begin position="36"/>
        <end position="74"/>
    </location>
</feature>
<sequence>MNLKTLLDNIFRLFCHHKSARYWSNRGEILGTFPLKMPKTPHTPQKTFSANPRYCSGGSSQKDFSRGNSNSRGH</sequence>
<protein>
    <submittedName>
        <fullName evidence="2">Uncharacterized protein</fullName>
    </submittedName>
</protein>
<reference evidence="2 3" key="1">
    <citation type="submission" date="2019-01" db="EMBL/GenBank/DDBJ databases">
        <title>Coherence of Microcystis species and biogeography revealed through population genomics.</title>
        <authorList>
            <person name="Perez-Carrascal O.M."/>
            <person name="Terrat Y."/>
            <person name="Giani A."/>
            <person name="Fortin N."/>
            <person name="Tromas N."/>
            <person name="Shapiro B.J."/>
        </authorList>
    </citation>
    <scope>NUCLEOTIDE SEQUENCE [LARGE SCALE GENOMIC DNA]</scope>
    <source>
        <strain evidence="2">Mv_BB_P_19951000_S68D</strain>
    </source>
</reference>
<organism evidence="2 3">
    <name type="scientific">Microcystis viridis Mv_BB_P_19951000_S68D</name>
    <dbReference type="NCBI Taxonomy" id="2486270"/>
    <lineage>
        <taxon>Bacteria</taxon>
        <taxon>Bacillati</taxon>
        <taxon>Cyanobacteriota</taxon>
        <taxon>Cyanophyceae</taxon>
        <taxon>Oscillatoriophycideae</taxon>
        <taxon>Chroococcales</taxon>
        <taxon>Microcystaceae</taxon>
        <taxon>Microcystis</taxon>
    </lineage>
</organism>
<name>A0A552HC85_MICVR</name>
<evidence type="ECO:0000313" key="3">
    <source>
        <dbReference type="Proteomes" id="UP000320674"/>
    </source>
</evidence>
<feature type="compositionally biased region" description="Polar residues" evidence="1">
    <location>
        <begin position="57"/>
        <end position="74"/>
    </location>
</feature>
<evidence type="ECO:0000256" key="1">
    <source>
        <dbReference type="SAM" id="MobiDB-lite"/>
    </source>
</evidence>
<dbReference type="Proteomes" id="UP000320674">
    <property type="component" value="Unassembled WGS sequence"/>
</dbReference>
<evidence type="ECO:0000313" key="2">
    <source>
        <dbReference type="EMBL" id="TRU68838.1"/>
    </source>
</evidence>
<dbReference type="EMBL" id="SFAZ01000277">
    <property type="protein sequence ID" value="TRU68838.1"/>
    <property type="molecule type" value="Genomic_DNA"/>
</dbReference>
<comment type="caution">
    <text evidence="2">The sequence shown here is derived from an EMBL/GenBank/DDBJ whole genome shotgun (WGS) entry which is preliminary data.</text>
</comment>